<name>E9PA92_YEASX</name>
<evidence type="ECO:0000313" key="1">
    <source>
        <dbReference type="EMBL" id="CAA62180.1"/>
    </source>
</evidence>
<reference evidence="1" key="1">
    <citation type="journal article" date="1996" name="Yeast">
        <title>Sequencing of a 35.71 kb DNA segment on the right arm of yeast chromosome XV reveals regions of similarity to chromosomes I and XIII.</title>
        <authorList>
            <person name="Pearson B.M."/>
            <person name="Hernando Y."/>
            <person name="Payne J."/>
            <person name="Wolf S.S."/>
            <person name="Kalogeropoulos A."/>
            <person name="Schweizer M."/>
        </authorList>
    </citation>
    <scope>NUCLEOTIDE SEQUENCE</scope>
    <source>
        <strain evidence="1">FY1679</strain>
    </source>
</reference>
<proteinExistence type="predicted"/>
<gene>
    <name evidence="1" type="primary">orf 06157</name>
</gene>
<dbReference type="EMBL" id="X90565">
    <property type="protein sequence ID" value="CAA62180.1"/>
    <property type="molecule type" value="Genomic_DNA"/>
</dbReference>
<accession>E9PA92</accession>
<sequence length="132" mass="13888">MVSLTIFAISLNVFTDSLPPFKIAALPDLILNAVILAITSGRDSKITNKTPTGAVTWYNVKPSSNSLAILTLPTGSSSSATSLIPCNITSNLSPLNRSRRFNKESARPVSLATAKSILFASSMACALAFRAS</sequence>
<protein>
    <submittedName>
        <fullName evidence="1">Orf 06157 protein</fullName>
    </submittedName>
</protein>
<organism evidence="1">
    <name type="scientific">Saccharomyces cerevisiae</name>
    <name type="common">Baker's yeast</name>
    <dbReference type="NCBI Taxonomy" id="4932"/>
    <lineage>
        <taxon>Eukaryota</taxon>
        <taxon>Fungi</taxon>
        <taxon>Dikarya</taxon>
        <taxon>Ascomycota</taxon>
        <taxon>Saccharomycotina</taxon>
        <taxon>Saccharomycetes</taxon>
        <taxon>Saccharomycetales</taxon>
        <taxon>Saccharomycetaceae</taxon>
        <taxon>Saccharomyces</taxon>
    </lineage>
</organism>
<dbReference type="AlphaFoldDB" id="E9PA92"/>